<dbReference type="PANTHER" id="PTHR33327">
    <property type="entry name" value="ENDONUCLEASE"/>
    <property type="match status" value="1"/>
</dbReference>
<evidence type="ECO:0008006" key="4">
    <source>
        <dbReference type="Google" id="ProtNLM"/>
    </source>
</evidence>
<dbReference type="OrthoDB" id="6260718at2759"/>
<feature type="coiled-coil region" evidence="1">
    <location>
        <begin position="108"/>
        <end position="135"/>
    </location>
</feature>
<dbReference type="STRING" id="151549.A0A4C1XCB8"/>
<name>A0A4C1XCB8_EUMVA</name>
<evidence type="ECO:0000313" key="3">
    <source>
        <dbReference type="Proteomes" id="UP000299102"/>
    </source>
</evidence>
<keyword evidence="3" id="KW-1185">Reference proteome</keyword>
<sequence>MTGKYETLKTELIKRLSDSKERKLKQLLNHEDLGDRKPSQFPRHLQGLAGSNISKDLLITIWTSRLPQNIQTVIARQIVPTLELLADLADRVHEITPPSQQVASTSTVSAHASTLENLTSEIAELRRQMRRLTTPSYRHCVQSHVATPKDTHAASLIPNPTLATVNNLHTGEKHTEQLLMATDGCPNAHSRLFVTGCLTKMQLLVDTGSEFCAFPRSAVQQSRTNTTYQNRCIIDNTTTFSTSESKATSSSMISSVKILLDKLQIAKKLLVVTFSPRTEEGIRKETLWRLWDVKCTHHP</sequence>
<protein>
    <recommendedName>
        <fullName evidence="4">Peptidase A2 domain-containing protein</fullName>
    </recommendedName>
</protein>
<comment type="caution">
    <text evidence="2">The sequence shown here is derived from an EMBL/GenBank/DDBJ whole genome shotgun (WGS) entry which is preliminary data.</text>
</comment>
<dbReference type="PANTHER" id="PTHR33327:SF3">
    <property type="entry name" value="RNA-DIRECTED DNA POLYMERASE"/>
    <property type="match status" value="1"/>
</dbReference>
<dbReference type="EMBL" id="BGZK01000816">
    <property type="protein sequence ID" value="GBP61541.1"/>
    <property type="molecule type" value="Genomic_DNA"/>
</dbReference>
<dbReference type="AlphaFoldDB" id="A0A4C1XCB8"/>
<reference evidence="2 3" key="1">
    <citation type="journal article" date="2019" name="Commun. Biol.">
        <title>The bagworm genome reveals a unique fibroin gene that provides high tensile strength.</title>
        <authorList>
            <person name="Kono N."/>
            <person name="Nakamura H."/>
            <person name="Ohtoshi R."/>
            <person name="Tomita M."/>
            <person name="Numata K."/>
            <person name="Arakawa K."/>
        </authorList>
    </citation>
    <scope>NUCLEOTIDE SEQUENCE [LARGE SCALE GENOMIC DNA]</scope>
</reference>
<organism evidence="2 3">
    <name type="scientific">Eumeta variegata</name>
    <name type="common">Bagworm moth</name>
    <name type="synonym">Eumeta japonica</name>
    <dbReference type="NCBI Taxonomy" id="151549"/>
    <lineage>
        <taxon>Eukaryota</taxon>
        <taxon>Metazoa</taxon>
        <taxon>Ecdysozoa</taxon>
        <taxon>Arthropoda</taxon>
        <taxon>Hexapoda</taxon>
        <taxon>Insecta</taxon>
        <taxon>Pterygota</taxon>
        <taxon>Neoptera</taxon>
        <taxon>Endopterygota</taxon>
        <taxon>Lepidoptera</taxon>
        <taxon>Glossata</taxon>
        <taxon>Ditrysia</taxon>
        <taxon>Tineoidea</taxon>
        <taxon>Psychidae</taxon>
        <taxon>Oiketicinae</taxon>
        <taxon>Eumeta</taxon>
    </lineage>
</organism>
<dbReference type="Proteomes" id="UP000299102">
    <property type="component" value="Unassembled WGS sequence"/>
</dbReference>
<accession>A0A4C1XCB8</accession>
<proteinExistence type="predicted"/>
<evidence type="ECO:0000313" key="2">
    <source>
        <dbReference type="EMBL" id="GBP61541.1"/>
    </source>
</evidence>
<evidence type="ECO:0000256" key="1">
    <source>
        <dbReference type="SAM" id="Coils"/>
    </source>
</evidence>
<keyword evidence="1" id="KW-0175">Coiled coil</keyword>
<gene>
    <name evidence="2" type="ORF">EVAR_44012_1</name>
</gene>